<dbReference type="PANTHER" id="PTHR47481">
    <property type="match status" value="1"/>
</dbReference>
<dbReference type="Pfam" id="PF14223">
    <property type="entry name" value="Retrotran_gag_2"/>
    <property type="match status" value="1"/>
</dbReference>
<feature type="region of interest" description="Disordered" evidence="1">
    <location>
        <begin position="157"/>
        <end position="192"/>
    </location>
</feature>
<evidence type="ECO:0000313" key="3">
    <source>
        <dbReference type="EMBL" id="KAJ0184974.1"/>
    </source>
</evidence>
<reference evidence="3 4" key="1">
    <citation type="journal article" date="2017" name="Nat. Commun.">
        <title>Genome assembly with in vitro proximity ligation data and whole-genome triplication in lettuce.</title>
        <authorList>
            <person name="Reyes-Chin-Wo S."/>
            <person name="Wang Z."/>
            <person name="Yang X."/>
            <person name="Kozik A."/>
            <person name="Arikit S."/>
            <person name="Song C."/>
            <person name="Xia L."/>
            <person name="Froenicke L."/>
            <person name="Lavelle D.O."/>
            <person name="Truco M.J."/>
            <person name="Xia R."/>
            <person name="Zhu S."/>
            <person name="Xu C."/>
            <person name="Xu H."/>
            <person name="Xu X."/>
            <person name="Cox K."/>
            <person name="Korf I."/>
            <person name="Meyers B.C."/>
            <person name="Michelmore R.W."/>
        </authorList>
    </citation>
    <scope>NUCLEOTIDE SEQUENCE [LARGE SCALE GENOMIC DNA]</scope>
    <source>
        <strain evidence="4">cv. Salinas</strain>
        <tissue evidence="3">Seedlings</tissue>
    </source>
</reference>
<protein>
    <recommendedName>
        <fullName evidence="2">GAG-pre-integrase domain-containing protein</fullName>
    </recommendedName>
</protein>
<sequence>MYSTISNDLLITILTPNTTAEKSWQALETIFIDIKPTRALYLKQKLSTTKLDSFPNMSAYSQELKNLSDQLANVDAPVTNDRLVLQLIAGLNDNYENIATLLQQYTPLPEFYSTRSKLIFEETRKANQHSAATALTANNTGATPPPVITIVPVHVQSHGGERRDPDKQNQTWNRGYSDHYGHGRNASRGGRGRGCGRNFSSYNYGYHNFHPQPWMNWTSPPIPYPTLPTNFPPHHGTPAGIHGTSPSQTYVASDYSYTPTNIEQAMHTMTLNPDQQWYLDSGATNHMFNTTGNISNYVNNSMQNHIVVGNDLWHHRLGHPGSSLLHVLNKQKSISISNFSNKRLCQSCVFGKLIKHPFYDSMSSTSLPFDVLYSDL</sequence>
<dbReference type="PANTHER" id="PTHR47481:SF38">
    <property type="entry name" value="POU DOMAIN, CLASS 4, TRANSCRIPTION FACTOR 1-LIKE"/>
    <property type="match status" value="1"/>
</dbReference>
<name>A0A9R1WRT5_LACSA</name>
<evidence type="ECO:0000256" key="1">
    <source>
        <dbReference type="SAM" id="MobiDB-lite"/>
    </source>
</evidence>
<dbReference type="InterPro" id="IPR025724">
    <property type="entry name" value="GAG-pre-integrase_dom"/>
</dbReference>
<gene>
    <name evidence="3" type="ORF">LSAT_V11C900465950</name>
</gene>
<dbReference type="Pfam" id="PF13976">
    <property type="entry name" value="gag_pre-integrs"/>
    <property type="match status" value="1"/>
</dbReference>
<comment type="caution">
    <text evidence="3">The sequence shown here is derived from an EMBL/GenBank/DDBJ whole genome shotgun (WGS) entry which is preliminary data.</text>
</comment>
<dbReference type="AlphaFoldDB" id="A0A9R1WRT5"/>
<feature type="domain" description="GAG-pre-integrase" evidence="2">
    <location>
        <begin position="311"/>
        <end position="352"/>
    </location>
</feature>
<accession>A0A9R1WRT5</accession>
<keyword evidence="4" id="KW-1185">Reference proteome</keyword>
<dbReference type="EMBL" id="NBSK02000009">
    <property type="protein sequence ID" value="KAJ0184974.1"/>
    <property type="molecule type" value="Genomic_DNA"/>
</dbReference>
<proteinExistence type="predicted"/>
<dbReference type="Proteomes" id="UP000235145">
    <property type="component" value="Unassembled WGS sequence"/>
</dbReference>
<evidence type="ECO:0000313" key="4">
    <source>
        <dbReference type="Proteomes" id="UP000235145"/>
    </source>
</evidence>
<organism evidence="3 4">
    <name type="scientific">Lactuca sativa</name>
    <name type="common">Garden lettuce</name>
    <dbReference type="NCBI Taxonomy" id="4236"/>
    <lineage>
        <taxon>Eukaryota</taxon>
        <taxon>Viridiplantae</taxon>
        <taxon>Streptophyta</taxon>
        <taxon>Embryophyta</taxon>
        <taxon>Tracheophyta</taxon>
        <taxon>Spermatophyta</taxon>
        <taxon>Magnoliopsida</taxon>
        <taxon>eudicotyledons</taxon>
        <taxon>Gunneridae</taxon>
        <taxon>Pentapetalae</taxon>
        <taxon>asterids</taxon>
        <taxon>campanulids</taxon>
        <taxon>Asterales</taxon>
        <taxon>Asteraceae</taxon>
        <taxon>Cichorioideae</taxon>
        <taxon>Cichorieae</taxon>
        <taxon>Lactucinae</taxon>
        <taxon>Lactuca</taxon>
    </lineage>
</organism>
<evidence type="ECO:0000259" key="2">
    <source>
        <dbReference type="Pfam" id="PF13976"/>
    </source>
</evidence>